<keyword evidence="1" id="KW-0677">Repeat</keyword>
<reference evidence="3 4" key="1">
    <citation type="submission" date="2022-02" db="EMBL/GenBank/DDBJ databases">
        <title>Comparative genomics of the first Antarctic Pseudomonas spp. capable of biotransforming 2,4,6-Trinitrotoluene.</title>
        <authorList>
            <person name="Cabrera M.A."/>
            <person name="Marquez S.L."/>
            <person name="Perez-Donoso J.M."/>
        </authorList>
    </citation>
    <scope>NUCLEOTIDE SEQUENCE [LARGE SCALE GENOMIC DNA]</scope>
    <source>
        <strain evidence="3 4">TNT19</strain>
    </source>
</reference>
<dbReference type="NCBIfam" id="TIGR03696">
    <property type="entry name" value="Rhs_assc_core"/>
    <property type="match status" value="1"/>
</dbReference>
<proteinExistence type="predicted"/>
<evidence type="ECO:0000313" key="3">
    <source>
        <dbReference type="EMBL" id="MCK1793401.1"/>
    </source>
</evidence>
<sequence>MKNRTILCRYSYDALDRLVASTAWSDKAPRNCFYLKNRLTSVIQDAVQYSVMQHQDYLLAQKEHLTGAFKTHLLFTDRQRSVLTLCGMTPARSCTYTPYGYREPSDSELGGLQFNGESRDPVTGCYMLGNGYRVFNPVLMRFTTPDSWSPLGTGGRNAYQYCLGDPVNNIDPSGHAALSLSQFISRLLKNNPRPRIRQVSSALPLNSGAGPLPKLDPLTTLGPKNNVPEMTLKRLAADRVHYDDFLKVGKTSRAVNKLDAHNIKAVGMYSDDPLKVNIPDPKSWVPLEAQQQRIVEGYQLFRSNINNVVNQMDEVFKAYPSGDRILPSAVRSAAEYAQRLRQG</sequence>
<protein>
    <submittedName>
        <fullName evidence="3">RHS repeat-associated core domain-containing protein</fullName>
    </submittedName>
</protein>
<accession>A0ABT0F5W0</accession>
<name>A0ABT0F5W0_9PSED</name>
<dbReference type="Pfam" id="PF25023">
    <property type="entry name" value="TEN_YD-shell"/>
    <property type="match status" value="1"/>
</dbReference>
<dbReference type="EMBL" id="JAKNRW010000033">
    <property type="protein sequence ID" value="MCK1793401.1"/>
    <property type="molecule type" value="Genomic_DNA"/>
</dbReference>
<dbReference type="PANTHER" id="PTHR32305:SF15">
    <property type="entry name" value="PROTEIN RHSA-RELATED"/>
    <property type="match status" value="1"/>
</dbReference>
<evidence type="ECO:0000256" key="1">
    <source>
        <dbReference type="ARBA" id="ARBA00022737"/>
    </source>
</evidence>
<dbReference type="PANTHER" id="PTHR32305">
    <property type="match status" value="1"/>
</dbReference>
<evidence type="ECO:0000259" key="2">
    <source>
        <dbReference type="Pfam" id="PF25023"/>
    </source>
</evidence>
<dbReference type="InterPro" id="IPR050708">
    <property type="entry name" value="T6SS_VgrG/RHS"/>
</dbReference>
<feature type="domain" description="Teneurin-like YD-shell" evidence="2">
    <location>
        <begin position="2"/>
        <end position="151"/>
    </location>
</feature>
<organism evidence="3 4">
    <name type="scientific">Pseudomonas violetae</name>
    <dbReference type="NCBI Taxonomy" id="2915813"/>
    <lineage>
        <taxon>Bacteria</taxon>
        <taxon>Pseudomonadati</taxon>
        <taxon>Pseudomonadota</taxon>
        <taxon>Gammaproteobacteria</taxon>
        <taxon>Pseudomonadales</taxon>
        <taxon>Pseudomonadaceae</taxon>
        <taxon>Pseudomonas</taxon>
    </lineage>
</organism>
<evidence type="ECO:0000313" key="4">
    <source>
        <dbReference type="Proteomes" id="UP001299876"/>
    </source>
</evidence>
<comment type="caution">
    <text evidence="3">The sequence shown here is derived from an EMBL/GenBank/DDBJ whole genome shotgun (WGS) entry which is preliminary data.</text>
</comment>
<dbReference type="InterPro" id="IPR022385">
    <property type="entry name" value="Rhs_assc_core"/>
</dbReference>
<dbReference type="Gene3D" id="2.180.10.10">
    <property type="entry name" value="RHS repeat-associated core"/>
    <property type="match status" value="1"/>
</dbReference>
<dbReference type="Proteomes" id="UP001299876">
    <property type="component" value="Unassembled WGS sequence"/>
</dbReference>
<dbReference type="InterPro" id="IPR056823">
    <property type="entry name" value="TEN-like_YD-shell"/>
</dbReference>
<gene>
    <name evidence="3" type="ORF">L9059_25155</name>
</gene>
<keyword evidence="4" id="KW-1185">Reference proteome</keyword>
<dbReference type="RefSeq" id="WP_247293549.1">
    <property type="nucleotide sequence ID" value="NZ_JAKNRW010000033.1"/>
</dbReference>